<reference evidence="5" key="1">
    <citation type="submission" date="2022-07" db="EMBL/GenBank/DDBJ databases">
        <title>Phylogenomic reconstructions and comparative analyses of Kickxellomycotina fungi.</title>
        <authorList>
            <person name="Reynolds N.K."/>
            <person name="Stajich J.E."/>
            <person name="Barry K."/>
            <person name="Grigoriev I.V."/>
            <person name="Crous P."/>
            <person name="Smith M.E."/>
        </authorList>
    </citation>
    <scope>NUCLEOTIDE SEQUENCE</scope>
    <source>
        <strain evidence="5">RSA 861</strain>
    </source>
</reference>
<evidence type="ECO:0000256" key="1">
    <source>
        <dbReference type="ARBA" id="ARBA00022450"/>
    </source>
</evidence>
<dbReference type="PROSITE" id="PS00455">
    <property type="entry name" value="AMP_BINDING"/>
    <property type="match status" value="3"/>
</dbReference>
<evidence type="ECO:0000313" key="5">
    <source>
        <dbReference type="EMBL" id="KAJ1917002.1"/>
    </source>
</evidence>
<keyword evidence="3" id="KW-0436">Ligase</keyword>
<dbReference type="PANTHER" id="PTHR45527">
    <property type="entry name" value="NONRIBOSOMAL PEPTIDE SYNTHETASE"/>
    <property type="match status" value="1"/>
</dbReference>
<dbReference type="InterPro" id="IPR025110">
    <property type="entry name" value="AMP-bd_C"/>
</dbReference>
<feature type="domain" description="Carrier" evidence="4">
    <location>
        <begin position="799"/>
        <end position="875"/>
    </location>
</feature>
<dbReference type="Pfam" id="PF00550">
    <property type="entry name" value="PP-binding"/>
    <property type="match status" value="3"/>
</dbReference>
<gene>
    <name evidence="5" type="ORF">IWQ60_007926</name>
</gene>
<dbReference type="Proteomes" id="UP001150569">
    <property type="component" value="Unassembled WGS sequence"/>
</dbReference>
<keyword evidence="2" id="KW-0597">Phosphoprotein</keyword>
<dbReference type="InterPro" id="IPR020806">
    <property type="entry name" value="PKS_PP-bd"/>
</dbReference>
<dbReference type="Pfam" id="PF00501">
    <property type="entry name" value="AMP-binding"/>
    <property type="match status" value="3"/>
</dbReference>
<dbReference type="Gene3D" id="3.30.300.30">
    <property type="match status" value="3"/>
</dbReference>
<feature type="domain" description="Carrier" evidence="4">
    <location>
        <begin position="1850"/>
        <end position="1923"/>
    </location>
</feature>
<name>A0A9W7ZUR4_9FUNG</name>
<comment type="caution">
    <text evidence="5">The sequence shown here is derived from an EMBL/GenBank/DDBJ whole genome shotgun (WGS) entry which is preliminary data.</text>
</comment>
<accession>A0A9W7ZUR4</accession>
<evidence type="ECO:0000256" key="2">
    <source>
        <dbReference type="ARBA" id="ARBA00022553"/>
    </source>
</evidence>
<dbReference type="PROSITE" id="PS50075">
    <property type="entry name" value="CARRIER"/>
    <property type="match status" value="3"/>
</dbReference>
<dbReference type="InterPro" id="IPR010071">
    <property type="entry name" value="AA_adenyl_dom"/>
</dbReference>
<dbReference type="Gene3D" id="3.30.559.10">
    <property type="entry name" value="Chloramphenicol acetyltransferase-like domain"/>
    <property type="match status" value="4"/>
</dbReference>
<dbReference type="SUPFAM" id="SSF56801">
    <property type="entry name" value="Acetyl-CoA synthetase-like"/>
    <property type="match status" value="3"/>
</dbReference>
<dbReference type="GO" id="GO:0005737">
    <property type="term" value="C:cytoplasm"/>
    <property type="evidence" value="ECO:0007669"/>
    <property type="project" value="TreeGrafter"/>
</dbReference>
<dbReference type="NCBIfam" id="TIGR01733">
    <property type="entry name" value="AA-adenyl-dom"/>
    <property type="match status" value="3"/>
</dbReference>
<evidence type="ECO:0000256" key="3">
    <source>
        <dbReference type="ARBA" id="ARBA00022598"/>
    </source>
</evidence>
<dbReference type="Pfam" id="PF13193">
    <property type="entry name" value="AMP-binding_C"/>
    <property type="match status" value="3"/>
</dbReference>
<sequence>ELRLFLSSGPSASLSPAVDFSSYVEHIRNLDDTEARTVWEDYLRGIEQPTTLLLPKAPTPSSIKTEYYVVIHDDAAHLQALVQDCGLTVYTLLKASWAYLLHRYTGQSDIVFGNTVSGRVLDLPGVEGMFGCLISTIPLRIQIDAGALISDFLQGINEQSQRLVTVEHCHLAQLDRWVESSVPVTDLFNTLLVYENYPDTQIDNQTNAVTFSDFRAIESTEYAMTVITQVEHGQLTAILNWDGVTFAGPYVEALGQHLRSVFAQLVDCLREGDRGVATLSSLQLLSPSELQAVTDVLARPTAAVNCDVCVHDLVAQQVLRTPDTDAVEYDDPDRGLIGWTYQELFDRATQVAGHLLSQGVHREEPVGLLIRRHPTLVVGMVAILQAGGAFVPLDADLPLDRLRLIVQDCGMRHILSNVTDAALVTSIGGLPRVQVHDIEAMMYSSSTNQSPVPLPQVSPANLSHIIYTSGTTGRPKGVPIEHHTVASYLQLSERVHGVAPGTRFMQNMALGFDCLILEVLTTLAQGGTLVVRTELLDTLPRVEAVMITPSVLAMLDPGKYPNLQQIITAGEALPTLLAQRWARHCRVLNLYGPAEAFATHSIQLGPDDQVTVGNPIPNTECYVLDAELRPVPFGVMGEICFGGPCVTRGYLNRPELNRTQFVPNPLTGKGRLYRSGDLGRWLLDGTVEYIARKDDQVKVRGYRVELTEVEAVILRNPEVESAAAVLLDGKLYAFVTPQGVPVSQVRAFTAARLPAYMVPTATFALDQLPLSHNGKADRRHLKKLVPALLVREGGSTTQRPRNNAERHVVAAMAQTLNLSAAEIDIHDSFFQLGGDSISAIRLSSLCRDHGIYVSIAQIFQYGTPAALAGVMDFDRSPSVTMAYQPFELVTSSGVVIEELTAEVATSLGVETGAIEDVLPVSSLQQGFLVSTLKDPSAYMVQMVYDLTGPFDVATLHQSWSQVVRSHQILRTKFLVPTDQSQHAFLQVVLRDTDFEWTYHDQPLTSLDQAEHHHLAADRGRGFTLTGPLLRFAVYRGPAGRHLFCTTFHHALLDAWSESIVMAESLQYYHGVKTQPRPQYHEFIRHLTHIDQEGMAAFWRDNLDGVKLHPTIQFPRESNAKPTEHGEISHPVSTSLLAIKQFCRGMGLTVNSLLRAVWALTLARYLGEKEEVTLGVLVSGRNVPVPGIEGMVGMCINTLPLRVRVDRNHTITDFLHQVNADSGALTAYEQCSLVDIKRWAKLDADGDLFNSLLVYDNYETTTSARTDQINYVPRSGQNVTEYAYTANFYDQDDTLMLNLSYQTRYCNPSYAHYLVHFIDHCLAAIVSGHTGTLGNLMILPAAEQALIRQWSNGTTVDFPQKDWLAHQFFTQHLATRADAIALESATDQFTYAEVYHRACAIAAALHSQGARCGDRVALLFTRCPEFIFSYLAVLLLGGVCVPMDAKNAPDRLLYMVDLLEDPWVVTHSTTGDLAAELGLTQERVIYADRALTIPTQEPEVQHPIEHTPGSLAYIVFTSGTTGQPKGVQVTHRSLANSILAFSERLQLLPDCRFLQMSNLSFDALLLEMFCAFHAGGTLVFQDGELFDDLHRITACLLVPSVLATLDADSYPELVTLIAGGEVLPTAVAERWAGRVHLHNFYGPSEATIASHSKLIRPRDMVTIGMTLANIQCHILDDQLHAMPIGRPGELCIGGEAVSRGYWGRPELTDQAFVANPFGAGQLYRTGDLGCWLANGEVQVLGRKDFQVKLRGFRIELSEIESTCQAFPGVANAVALVKDKCLAVYVSPTGVKVEALKEHIAAKLPHYMVPEVVVSMEALPLTSIGKVDRRALQALPLPQEPDLDGCDDLPISKTFTTLRHALIETLNVDPARVVPSASFLRLGGDSISAIQFFSRCKKYGLKLTVADILKHPKLARLEQCAQPILDTTTFKEAIRALVVHHDILRLRLTDVDGKSSMAVLPLPEDTSTDAFLARFASVTEESLLLDDYDDWVLRTQQSINVEHGPVLACSLLTVDAQSYVYLTVHHLCIDFVSWRIMLEDLETLLQGQMLQPKTLPFREWAMLVNDYAPTLADDLWPDHGPVSTLPIDILPAPADPVTYRTVQSAIRSLDSKLSQILYEQAAPRVDASPQEFMVASLVMALTTTFQLDSLEVQMEGHGRQPWRSDLDVSRTLGWFTAIYPVAFHPGQSEHYASLPQVLRALAHVKQRLRSIPESGFPYGLLKYLKGNGCSLSTSKKPLSQPAEVMFNYVDRSDHLYSSDGFWSPSSLGSSWSHALSLDEVVQYALSASCDYDGKHGLTLTLDYSTMMYHESTANTITNLWLDNFQQFIQAALSSPLPCHTASDYGLTRLSEPAFGQVVHEMLPNSGLSLANLDDLYPCLPIQEGLLLATLNDPAAYMVLLIYTVQGPLDPVRLQEAWATTAQQHAIFRTQFLLGLPDTPFANLQLVRKHPDARWLVADWSDLDPELAQAEYLRLEREQGFDLKQIPIRFGLFHLAPDHHRLIVSVHHAILDGWSGGLFTNALLLNYAGQVVPPAGQVKELVAHIQAGDTTQTERFWAAQLDGIESPSLLVDPYCVPDLTVKSSDAAYYGSLARTLELGEKIVDYAQSYGVTVSTFFRAVVALVLHRHTGSEHPVFGTVVSGRNVAVAQVESTIGPCISTIPCRARIGRALTVGDLLQTLHHDGTAAYDFEHCRLTDIHRWSGMSPEQPLFNVLLAYQNYPEVQSGTDLPIRLSLLDSHDPTDVPLTLKAAHQGTQLYVKAGFQTGVFSTGYVERFMGHLETTIRSLVTTAPSDPVSSLSMLTEAEHELLTNTWARNPTNLPTDSYAHEGFLSCVHSRPGRVAIRDGEREYTYGQLHLMATHLAHRLHQTGKGRPDQVVGILAGNSVELIVGQLAVWMAGSAFVVIAPDYPVERQQFILADAACVAVVGPPALLAAFKAGTPTPQLAIDLSSLQSDHAVGHMSQTEIDAGSLAYVIYTSGTTGTPKGVMHEHGAAAKSLQGVIRTTGMTADVVTPTLLTPTFDVSLSEIWTTLSIGGRLLITLGDQKRALQQATRAACTPSLVSLFEPSDFPSLNSLVLAGEPSSRALVDKWSTSLRLFNWYGPTEVANGTHCAELKPGATVTVGRPLPNAVGLILDEHLRPSPVGIIGQLYLGGKGLARSYLNRPELTAEKFITWPVTGERLYQSGDLGRWLPDGQVECLGRIDHQVKVRGFRVELGEVEAVLESHPTVTQACVLVQDTHLVGYVCPALSGDSEAVLDWLRSCLPHYMVPSALVGLAELPRTPVGKVDRKALPPFHFNCSPTDTDLSTLSPVESQLLQTVADCLRLDASAIRLDSTFYQIGGNSLSAIQVVAQCQRNGLHLAIADLNRNNTLRQVARLCAAVDETSTVSTRPDQEVIGCPRLTPGQLAFFSMPFTNPNQVALPVLFKSGRTFPEGQWRTAVRRMVELHPMLRGLFRRDDQMGTMTYDVGERPLHDHYRFELHPVKDFATVMSMLPSLLLELDFERGPLSTFHVFDLGHEQYFFHCVHHLASDYLSYKVFAEDLTRLLLDQQVEPPTVSCQAWAEYLHQEAQVLDLDALTVPPPLPDLAVSLRGEVVMPESTPGGRNPECLVGLDLSPSTLTSTANRFGATPIELLVTALHVAYQEVFRFNVMGLAFMTHGRQSVGDTAFDLSRTVGFFAHYVPVVLDAPRAAGFRTTLRHTQETLGTGIEDGVKLTLVRYLRDFTGPTQRRPYEIDPFFGFSYLAPTEASVPADGNQPLLQELTDIMAELRDHRVDTSPRLFELAVTHEGDRLDLLVIGQRNKGIPPMMQRLLGVWSETLRQMVATPDPM</sequence>
<dbReference type="GO" id="GO:0031177">
    <property type="term" value="F:phosphopantetheine binding"/>
    <property type="evidence" value="ECO:0007669"/>
    <property type="project" value="InterPro"/>
</dbReference>
<dbReference type="OrthoDB" id="416786at2759"/>
<dbReference type="PANTHER" id="PTHR45527:SF1">
    <property type="entry name" value="FATTY ACID SYNTHASE"/>
    <property type="match status" value="1"/>
</dbReference>
<dbReference type="Pfam" id="PF00668">
    <property type="entry name" value="Condensation"/>
    <property type="match status" value="4"/>
</dbReference>
<dbReference type="InterPro" id="IPR023213">
    <property type="entry name" value="CAT-like_dom_sf"/>
</dbReference>
<dbReference type="Gene3D" id="3.30.559.30">
    <property type="entry name" value="Nonribosomal peptide synthetase, condensation domain"/>
    <property type="match status" value="5"/>
</dbReference>
<dbReference type="InterPro" id="IPR042099">
    <property type="entry name" value="ANL_N_sf"/>
</dbReference>
<dbReference type="InterPro" id="IPR045851">
    <property type="entry name" value="AMP-bd_C_sf"/>
</dbReference>
<dbReference type="SUPFAM" id="SSF47336">
    <property type="entry name" value="ACP-like"/>
    <property type="match status" value="3"/>
</dbReference>
<dbReference type="Gene3D" id="3.40.50.12780">
    <property type="entry name" value="N-terminal domain of ligase-like"/>
    <property type="match status" value="3"/>
</dbReference>
<evidence type="ECO:0000313" key="6">
    <source>
        <dbReference type="Proteomes" id="UP001150569"/>
    </source>
</evidence>
<dbReference type="SMART" id="SM00823">
    <property type="entry name" value="PKS_PP"/>
    <property type="match status" value="3"/>
</dbReference>
<dbReference type="SUPFAM" id="SSF52777">
    <property type="entry name" value="CoA-dependent acyltransferases"/>
    <property type="match status" value="9"/>
</dbReference>
<dbReference type="GO" id="GO:0016874">
    <property type="term" value="F:ligase activity"/>
    <property type="evidence" value="ECO:0007669"/>
    <property type="project" value="UniProtKB-KW"/>
</dbReference>
<dbReference type="NCBIfam" id="NF003417">
    <property type="entry name" value="PRK04813.1"/>
    <property type="match status" value="3"/>
</dbReference>
<keyword evidence="6" id="KW-1185">Reference proteome</keyword>
<keyword evidence="1" id="KW-0596">Phosphopantetheine</keyword>
<feature type="non-terminal residue" evidence="5">
    <location>
        <position position="3828"/>
    </location>
</feature>
<dbReference type="Gene3D" id="1.10.1200.10">
    <property type="entry name" value="ACP-like"/>
    <property type="match status" value="3"/>
</dbReference>
<dbReference type="InterPro" id="IPR036736">
    <property type="entry name" value="ACP-like_sf"/>
</dbReference>
<dbReference type="GO" id="GO:0043041">
    <property type="term" value="P:amino acid activation for nonribosomal peptide biosynthetic process"/>
    <property type="evidence" value="ECO:0007669"/>
    <property type="project" value="TreeGrafter"/>
</dbReference>
<protein>
    <recommendedName>
        <fullName evidence="4">Carrier domain-containing protein</fullName>
    </recommendedName>
</protein>
<dbReference type="GO" id="GO:0044550">
    <property type="term" value="P:secondary metabolite biosynthetic process"/>
    <property type="evidence" value="ECO:0007669"/>
    <property type="project" value="TreeGrafter"/>
</dbReference>
<proteinExistence type="predicted"/>
<feature type="domain" description="Carrier" evidence="4">
    <location>
        <begin position="3305"/>
        <end position="3381"/>
    </location>
</feature>
<dbReference type="InterPro" id="IPR000873">
    <property type="entry name" value="AMP-dep_synth/lig_dom"/>
</dbReference>
<dbReference type="InterPro" id="IPR020845">
    <property type="entry name" value="AMP-binding_CS"/>
</dbReference>
<evidence type="ECO:0000259" key="4">
    <source>
        <dbReference type="PROSITE" id="PS50075"/>
    </source>
</evidence>
<dbReference type="EMBL" id="JANBPT010000560">
    <property type="protein sequence ID" value="KAJ1917002.1"/>
    <property type="molecule type" value="Genomic_DNA"/>
</dbReference>
<organism evidence="5 6">
    <name type="scientific">Tieghemiomyces parasiticus</name>
    <dbReference type="NCBI Taxonomy" id="78921"/>
    <lineage>
        <taxon>Eukaryota</taxon>
        <taxon>Fungi</taxon>
        <taxon>Fungi incertae sedis</taxon>
        <taxon>Zoopagomycota</taxon>
        <taxon>Kickxellomycotina</taxon>
        <taxon>Dimargaritomycetes</taxon>
        <taxon>Dimargaritales</taxon>
        <taxon>Dimargaritaceae</taxon>
        <taxon>Tieghemiomyces</taxon>
    </lineage>
</organism>
<dbReference type="CDD" id="cd05930">
    <property type="entry name" value="A_NRPS"/>
    <property type="match status" value="3"/>
</dbReference>
<dbReference type="InterPro" id="IPR009081">
    <property type="entry name" value="PP-bd_ACP"/>
</dbReference>
<dbReference type="InterPro" id="IPR001242">
    <property type="entry name" value="Condensation_dom"/>
</dbReference>